<dbReference type="EMBL" id="DUAV01000010">
    <property type="protein sequence ID" value="HIG63125.1"/>
    <property type="molecule type" value="Genomic_DNA"/>
</dbReference>
<keyword evidence="2" id="KW-0472">Membrane</keyword>
<feature type="transmembrane region" description="Helical" evidence="2">
    <location>
        <begin position="392"/>
        <end position="409"/>
    </location>
</feature>
<feature type="transmembrane region" description="Helical" evidence="2">
    <location>
        <begin position="294"/>
        <end position="315"/>
    </location>
</feature>
<dbReference type="Proteomes" id="UP000589516">
    <property type="component" value="Unassembled WGS sequence"/>
</dbReference>
<dbReference type="InterPro" id="IPR011701">
    <property type="entry name" value="MFS"/>
</dbReference>
<evidence type="ECO:0000256" key="2">
    <source>
        <dbReference type="SAM" id="Phobius"/>
    </source>
</evidence>
<feature type="transmembrane region" description="Helical" evidence="2">
    <location>
        <begin position="264"/>
        <end position="287"/>
    </location>
</feature>
<dbReference type="SUPFAM" id="SSF103473">
    <property type="entry name" value="MFS general substrate transporter"/>
    <property type="match status" value="1"/>
</dbReference>
<feature type="transmembrane region" description="Helical" evidence="2">
    <location>
        <begin position="74"/>
        <end position="94"/>
    </location>
</feature>
<feature type="transmembrane region" description="Helical" evidence="2">
    <location>
        <begin position="362"/>
        <end position="386"/>
    </location>
</feature>
<feature type="transmembrane region" description="Helical" evidence="2">
    <location>
        <begin position="44"/>
        <end position="62"/>
    </location>
</feature>
<feature type="transmembrane region" description="Helical" evidence="2">
    <location>
        <begin position="101"/>
        <end position="119"/>
    </location>
</feature>
<feature type="transmembrane region" description="Helical" evidence="2">
    <location>
        <begin position="321"/>
        <end position="341"/>
    </location>
</feature>
<accession>A0A7C8DCJ4</accession>
<keyword evidence="2" id="KW-0812">Transmembrane</keyword>
<dbReference type="GO" id="GO:0022857">
    <property type="term" value="F:transmembrane transporter activity"/>
    <property type="evidence" value="ECO:0007669"/>
    <property type="project" value="InterPro"/>
</dbReference>
<keyword evidence="2" id="KW-1133">Transmembrane helix</keyword>
<protein>
    <submittedName>
        <fullName evidence="3">MFS transporter</fullName>
    </submittedName>
</protein>
<evidence type="ECO:0000313" key="3">
    <source>
        <dbReference type="EMBL" id="HIG63125.1"/>
    </source>
</evidence>
<dbReference type="Gene3D" id="1.20.1250.20">
    <property type="entry name" value="MFS general substrate transporter like domains"/>
    <property type="match status" value="2"/>
</dbReference>
<feature type="transmembrane region" description="Helical" evidence="2">
    <location>
        <begin position="186"/>
        <end position="206"/>
    </location>
</feature>
<feature type="compositionally biased region" description="Basic and acidic residues" evidence="1">
    <location>
        <begin position="1"/>
        <end position="14"/>
    </location>
</feature>
<dbReference type="InterPro" id="IPR036259">
    <property type="entry name" value="MFS_trans_sf"/>
</dbReference>
<feature type="transmembrane region" description="Helical" evidence="2">
    <location>
        <begin position="218"/>
        <end position="244"/>
    </location>
</feature>
<gene>
    <name evidence="3" type="ORF">EYQ16_01195</name>
</gene>
<proteinExistence type="predicted"/>
<comment type="caution">
    <text evidence="3">The sequence shown here is derived from an EMBL/GenBank/DDBJ whole genome shotgun (WGS) entry which is preliminary data.</text>
</comment>
<dbReference type="AlphaFoldDB" id="A0A7C8DCJ4"/>
<evidence type="ECO:0000313" key="4">
    <source>
        <dbReference type="Proteomes" id="UP000589516"/>
    </source>
</evidence>
<dbReference type="Pfam" id="PF07690">
    <property type="entry name" value="MFS_1"/>
    <property type="match status" value="1"/>
</dbReference>
<sequence length="412" mass="41664">MPRADWRRKAEYNGRRHPQSLVPGDQDGGLPVKRLDWYLAVNHGYTHAVLLGIPILILGLVATDGWTRAELVGWFALGGMAYGFGAFPAGWLAAQRPGETMTGGLALAAAGLVLAAASPAQTGPALVICGTGLAAYHPAGMAVLAEAYPNGTGRALARNGVGGNIGQVAGPLLAATWPWVGPQGVLGLFAAGAVATLLLGLGTVPAPAVSAVRGRSALLVLLTLPVIALQSASTLNGFAFRSVMVITPLEVEDFLAALGATPQGAAPTVALLIAVATVTGIPGTLAAGRAIERYGAGVVIFVAALGVLAGATLLAGGLTGALPGGLWLAAAGMAVFGAFTYGSQPALNTRLAELTDTEGRAVLYGFTFALRFGLSFGAPLLVLALVQWEAPQVMAALCALAVLPSAWAWKQS</sequence>
<evidence type="ECO:0000256" key="1">
    <source>
        <dbReference type="SAM" id="MobiDB-lite"/>
    </source>
</evidence>
<reference evidence="4" key="1">
    <citation type="journal article" date="2019" name="bioRxiv">
        <title>Genome diversification in globally distributed novel marine Proteobacteria is linked to environmental adaptation.</title>
        <authorList>
            <person name="Zhou Z."/>
            <person name="Tran P.Q."/>
            <person name="Kieft K."/>
            <person name="Anantharaman K."/>
        </authorList>
    </citation>
    <scope>NUCLEOTIDE SEQUENCE [LARGE SCALE GENOMIC DNA]</scope>
</reference>
<organism evidence="3 4">
    <name type="scientific">Marine Group III euryarchaeote</name>
    <dbReference type="NCBI Taxonomy" id="2173149"/>
    <lineage>
        <taxon>Archaea</taxon>
        <taxon>Methanobacteriati</taxon>
        <taxon>Thermoplasmatota</taxon>
        <taxon>Thermoplasmata</taxon>
        <taxon>Candidatus Thermoprofundales</taxon>
    </lineage>
</organism>
<feature type="region of interest" description="Disordered" evidence="1">
    <location>
        <begin position="1"/>
        <end position="25"/>
    </location>
</feature>
<name>A0A7C8DCJ4_9ARCH</name>